<evidence type="ECO:0000313" key="5">
    <source>
        <dbReference type="EMBL" id="GMH13463.1"/>
    </source>
</evidence>
<comment type="caution">
    <text evidence="5">The sequence shown here is derived from an EMBL/GenBank/DDBJ whole genome shotgun (WGS) entry which is preliminary data.</text>
</comment>
<evidence type="ECO:0000259" key="4">
    <source>
        <dbReference type="PROSITE" id="PS50011"/>
    </source>
</evidence>
<gene>
    <name evidence="5" type="ORF">Nepgr_015304</name>
</gene>
<organism evidence="5 6">
    <name type="scientific">Nepenthes gracilis</name>
    <name type="common">Slender pitcher plant</name>
    <dbReference type="NCBI Taxonomy" id="150966"/>
    <lineage>
        <taxon>Eukaryota</taxon>
        <taxon>Viridiplantae</taxon>
        <taxon>Streptophyta</taxon>
        <taxon>Embryophyta</taxon>
        <taxon>Tracheophyta</taxon>
        <taxon>Spermatophyta</taxon>
        <taxon>Magnoliopsida</taxon>
        <taxon>eudicotyledons</taxon>
        <taxon>Gunneridae</taxon>
        <taxon>Pentapetalae</taxon>
        <taxon>Caryophyllales</taxon>
        <taxon>Nepenthaceae</taxon>
        <taxon>Nepenthes</taxon>
    </lineage>
</organism>
<keyword evidence="6" id="KW-1185">Reference proteome</keyword>
<dbReference type="GO" id="GO:0005524">
    <property type="term" value="F:ATP binding"/>
    <property type="evidence" value="ECO:0007669"/>
    <property type="project" value="UniProtKB-KW"/>
</dbReference>
<dbReference type="Gene3D" id="1.10.510.10">
    <property type="entry name" value="Transferase(Phosphotransferase) domain 1"/>
    <property type="match status" value="1"/>
</dbReference>
<dbReference type="Proteomes" id="UP001279734">
    <property type="component" value="Unassembled WGS sequence"/>
</dbReference>
<keyword evidence="1" id="KW-0418">Kinase</keyword>
<dbReference type="GO" id="GO:0004674">
    <property type="term" value="F:protein serine/threonine kinase activity"/>
    <property type="evidence" value="ECO:0007669"/>
    <property type="project" value="UniProtKB-KW"/>
</dbReference>
<name>A0AAD3SLH4_NEPGR</name>
<dbReference type="InterPro" id="IPR011009">
    <property type="entry name" value="Kinase-like_dom_sf"/>
</dbReference>
<accession>A0AAD3SLH4</accession>
<evidence type="ECO:0000256" key="1">
    <source>
        <dbReference type="ARBA" id="ARBA00022527"/>
    </source>
</evidence>
<evidence type="ECO:0000313" key="6">
    <source>
        <dbReference type="Proteomes" id="UP001279734"/>
    </source>
</evidence>
<dbReference type="PANTHER" id="PTHR47989:SF62">
    <property type="entry name" value="OS05G0423500 PROTEIN"/>
    <property type="match status" value="1"/>
</dbReference>
<keyword evidence="1" id="KW-0808">Transferase</keyword>
<feature type="domain" description="Protein kinase" evidence="4">
    <location>
        <begin position="1"/>
        <end position="120"/>
    </location>
</feature>
<proteinExistence type="predicted"/>
<dbReference type="PROSITE" id="PS50011">
    <property type="entry name" value="PROTEIN_KINASE_DOM"/>
    <property type="match status" value="1"/>
</dbReference>
<reference evidence="5" key="1">
    <citation type="submission" date="2023-05" db="EMBL/GenBank/DDBJ databases">
        <title>Nepenthes gracilis genome sequencing.</title>
        <authorList>
            <person name="Fukushima K."/>
        </authorList>
    </citation>
    <scope>NUCLEOTIDE SEQUENCE</scope>
    <source>
        <strain evidence="5">SING2019-196</strain>
    </source>
</reference>
<keyword evidence="1" id="KW-0723">Serine/threonine-protein kinase</keyword>
<sequence length="120" mass="13095">MWLLPLHAGDSTVMVGANFDSAAIIGVGPSIWQNLPPLSWKTRLVVCIEATHRLHYLHTGSSQGIIHYNVKTTNIHLDDNFMAKMADFGLAKDGPGTAKGHVSTAVKGSFGYLDPEYFKK</sequence>
<dbReference type="PANTHER" id="PTHR47989">
    <property type="entry name" value="OS01G0750732 PROTEIN"/>
    <property type="match status" value="1"/>
</dbReference>
<protein>
    <recommendedName>
        <fullName evidence="4">Protein kinase domain-containing protein</fullName>
    </recommendedName>
</protein>
<evidence type="ECO:0000256" key="2">
    <source>
        <dbReference type="ARBA" id="ARBA00022741"/>
    </source>
</evidence>
<dbReference type="Pfam" id="PF00069">
    <property type="entry name" value="Pkinase"/>
    <property type="match status" value="1"/>
</dbReference>
<evidence type="ECO:0000256" key="3">
    <source>
        <dbReference type="ARBA" id="ARBA00022840"/>
    </source>
</evidence>
<keyword evidence="2" id="KW-0547">Nucleotide-binding</keyword>
<dbReference type="SUPFAM" id="SSF56112">
    <property type="entry name" value="Protein kinase-like (PK-like)"/>
    <property type="match status" value="1"/>
</dbReference>
<dbReference type="EMBL" id="BSYO01000013">
    <property type="protein sequence ID" value="GMH13463.1"/>
    <property type="molecule type" value="Genomic_DNA"/>
</dbReference>
<dbReference type="AlphaFoldDB" id="A0AAD3SLH4"/>
<dbReference type="InterPro" id="IPR000719">
    <property type="entry name" value="Prot_kinase_dom"/>
</dbReference>
<keyword evidence="3" id="KW-0067">ATP-binding</keyword>